<feature type="non-terminal residue" evidence="1">
    <location>
        <position position="231"/>
    </location>
</feature>
<gene>
    <name evidence="1" type="ORF">PHMEG_00041095</name>
</gene>
<accession>A0A225UCF6</accession>
<keyword evidence="1" id="KW-0645">Protease</keyword>
<protein>
    <submittedName>
        <fullName evidence="1">Eukaryotic/viral aspartic protease</fullName>
    </submittedName>
</protein>
<dbReference type="GO" id="GO:0004190">
    <property type="term" value="F:aspartic-type endopeptidase activity"/>
    <property type="evidence" value="ECO:0007669"/>
    <property type="project" value="InterPro"/>
</dbReference>
<proteinExistence type="predicted"/>
<dbReference type="SUPFAM" id="SSF50630">
    <property type="entry name" value="Acid proteases"/>
    <property type="match status" value="1"/>
</dbReference>
<keyword evidence="1" id="KW-0378">Hydrolase</keyword>
<comment type="caution">
    <text evidence="1">The sequence shown here is derived from an EMBL/GenBank/DDBJ whole genome shotgun (WGS) entry which is preliminary data.</text>
</comment>
<name>A0A225UCF6_9STRA</name>
<dbReference type="Proteomes" id="UP000198211">
    <property type="component" value="Unassembled WGS sequence"/>
</dbReference>
<dbReference type="GO" id="GO:0006508">
    <property type="term" value="P:proteolysis"/>
    <property type="evidence" value="ECO:0007669"/>
    <property type="project" value="UniProtKB-KW"/>
</dbReference>
<sequence length="231" mass="25922">MSVYAYVAKRSRDEVSRCTAALNDNTCESKMVRTALERAPRVSAIRSTDEYARETPLNAIDLQPGERRGYWKHCAPDKWYKQAKIHGKLNNRKAVLLLDTGAEVSILDATFAREVGCQIDTSVTQECVGIRDETYFTVGKTRVKDTLAGNMVYHMDLWVGDLVGQNASFGMNLMKNAPRLWVTRGTAWVTSVIRAPVGRHMCLRVTNIMEKSVVLDAHTTVGWWTPVDSIP</sequence>
<dbReference type="PROSITE" id="PS00141">
    <property type="entry name" value="ASP_PROTEASE"/>
    <property type="match status" value="1"/>
</dbReference>
<dbReference type="EMBL" id="NBNE01022246">
    <property type="protein sequence ID" value="OWY90673.1"/>
    <property type="molecule type" value="Genomic_DNA"/>
</dbReference>
<dbReference type="InterPro" id="IPR021109">
    <property type="entry name" value="Peptidase_aspartic_dom_sf"/>
</dbReference>
<organism evidence="1 2">
    <name type="scientific">Phytophthora megakarya</name>
    <dbReference type="NCBI Taxonomy" id="4795"/>
    <lineage>
        <taxon>Eukaryota</taxon>
        <taxon>Sar</taxon>
        <taxon>Stramenopiles</taxon>
        <taxon>Oomycota</taxon>
        <taxon>Peronosporomycetes</taxon>
        <taxon>Peronosporales</taxon>
        <taxon>Peronosporaceae</taxon>
        <taxon>Phytophthora</taxon>
    </lineage>
</organism>
<evidence type="ECO:0000313" key="1">
    <source>
        <dbReference type="EMBL" id="OWY90673.1"/>
    </source>
</evidence>
<dbReference type="AlphaFoldDB" id="A0A225UCF6"/>
<evidence type="ECO:0000313" key="2">
    <source>
        <dbReference type="Proteomes" id="UP000198211"/>
    </source>
</evidence>
<keyword evidence="2" id="KW-1185">Reference proteome</keyword>
<dbReference type="Gene3D" id="2.40.70.10">
    <property type="entry name" value="Acid Proteases"/>
    <property type="match status" value="1"/>
</dbReference>
<dbReference type="InterPro" id="IPR001969">
    <property type="entry name" value="Aspartic_peptidase_AS"/>
</dbReference>
<dbReference type="OrthoDB" id="126600at2759"/>
<reference evidence="2" key="1">
    <citation type="submission" date="2017-03" db="EMBL/GenBank/DDBJ databases">
        <title>Phytopthora megakarya and P. palmivora, two closely related causual agents of cacao black pod achieved similar genome size and gene model numbers by different mechanisms.</title>
        <authorList>
            <person name="Ali S."/>
            <person name="Shao J."/>
            <person name="Larry D.J."/>
            <person name="Kronmiller B."/>
            <person name="Shen D."/>
            <person name="Strem M.D."/>
            <person name="Melnick R.L."/>
            <person name="Guiltinan M.J."/>
            <person name="Tyler B.M."/>
            <person name="Meinhardt L.W."/>
            <person name="Bailey B.A."/>
        </authorList>
    </citation>
    <scope>NUCLEOTIDE SEQUENCE [LARGE SCALE GENOMIC DNA]</scope>
    <source>
        <strain evidence="2">zdho120</strain>
    </source>
</reference>